<proteinExistence type="predicted"/>
<evidence type="ECO:0000313" key="2">
    <source>
        <dbReference type="EMBL" id="VVO87378.1"/>
    </source>
</evidence>
<sequence>MDLGRLEKLIGRDRQTVKGCNLSADEAAIVAHGKFSHHSFCLVKDWVILDLEITEEERDILLSRGLKPVLLYALHDSRGRFSAGDWVRSSFQQSYDDNGFFITKNTVYVLLGDGNRQQITARDLLSLQ</sequence>
<name>A0A5E7JEN1_PSEFL</name>
<accession>A0A5E7JEN1</accession>
<reference evidence="2 3" key="1">
    <citation type="submission" date="2019-09" db="EMBL/GenBank/DDBJ databases">
        <authorList>
            <person name="Chandra G."/>
            <person name="Truman W A."/>
        </authorList>
    </citation>
    <scope>NUCLEOTIDE SEQUENCE [LARGE SCALE GENOMIC DNA]</scope>
    <source>
        <strain evidence="2">PS896</strain>
    </source>
</reference>
<protein>
    <recommendedName>
        <fullName evidence="1">DUF6957 domain-containing protein</fullName>
    </recommendedName>
</protein>
<evidence type="ECO:0000259" key="1">
    <source>
        <dbReference type="Pfam" id="PF22275"/>
    </source>
</evidence>
<organism evidence="2 3">
    <name type="scientific">Pseudomonas fluorescens</name>
    <dbReference type="NCBI Taxonomy" id="294"/>
    <lineage>
        <taxon>Bacteria</taxon>
        <taxon>Pseudomonadati</taxon>
        <taxon>Pseudomonadota</taxon>
        <taxon>Gammaproteobacteria</taxon>
        <taxon>Pseudomonadales</taxon>
        <taxon>Pseudomonadaceae</taxon>
        <taxon>Pseudomonas</taxon>
    </lineage>
</organism>
<dbReference type="EMBL" id="CABVIN010000002">
    <property type="protein sequence ID" value="VVO87378.1"/>
    <property type="molecule type" value="Genomic_DNA"/>
</dbReference>
<dbReference type="Pfam" id="PF22275">
    <property type="entry name" value="DUF6957"/>
    <property type="match status" value="1"/>
</dbReference>
<evidence type="ECO:0000313" key="3">
    <source>
        <dbReference type="Proteomes" id="UP000377224"/>
    </source>
</evidence>
<dbReference type="Proteomes" id="UP000377224">
    <property type="component" value="Unassembled WGS sequence"/>
</dbReference>
<dbReference type="RefSeq" id="WP_150647544.1">
    <property type="nucleotide sequence ID" value="NZ_CABVIN010000002.1"/>
</dbReference>
<feature type="domain" description="DUF6957" evidence="1">
    <location>
        <begin position="18"/>
        <end position="125"/>
    </location>
</feature>
<gene>
    <name evidence="2" type="ORF">PS896_02138</name>
</gene>
<dbReference type="AlphaFoldDB" id="A0A5E7JEN1"/>
<dbReference type="InterPro" id="IPR054232">
    <property type="entry name" value="DUF6957"/>
</dbReference>